<evidence type="ECO:0000313" key="1">
    <source>
        <dbReference type="EMBL" id="MBJ7601255.1"/>
    </source>
</evidence>
<evidence type="ECO:0000313" key="2">
    <source>
        <dbReference type="Proteomes" id="UP000612893"/>
    </source>
</evidence>
<sequence>MTQPEADEFGLLPGEEHGLALEDARHWVRVYQELIEFCEVTLARPEWTLEAAHLQRRLTHYRRRLVRWQQEVAQADVSWV</sequence>
<reference evidence="1" key="1">
    <citation type="submission" date="2020-10" db="EMBL/GenBank/DDBJ databases">
        <title>Ca. Dormibacterota MAGs.</title>
        <authorList>
            <person name="Montgomery K."/>
        </authorList>
    </citation>
    <scope>NUCLEOTIDE SEQUENCE [LARGE SCALE GENOMIC DNA]</scope>
    <source>
        <strain evidence="1">SC8812_S17_10</strain>
    </source>
</reference>
<dbReference type="EMBL" id="JAEKNR010000240">
    <property type="protein sequence ID" value="MBJ7601255.1"/>
    <property type="molecule type" value="Genomic_DNA"/>
</dbReference>
<comment type="caution">
    <text evidence="1">The sequence shown here is derived from an EMBL/GenBank/DDBJ whole genome shotgun (WGS) entry which is preliminary data.</text>
</comment>
<name>A0A934KAF8_9BACT</name>
<dbReference type="RefSeq" id="WP_338205428.1">
    <property type="nucleotide sequence ID" value="NZ_JAEKNR010000240.1"/>
</dbReference>
<organism evidence="1 2">
    <name type="scientific">Candidatus Nephthysia bennettiae</name>
    <dbReference type="NCBI Taxonomy" id="3127016"/>
    <lineage>
        <taxon>Bacteria</taxon>
        <taxon>Bacillati</taxon>
        <taxon>Candidatus Dormiibacterota</taxon>
        <taxon>Candidatus Dormibacteria</taxon>
        <taxon>Candidatus Dormibacterales</taxon>
        <taxon>Candidatus Dormibacteraceae</taxon>
        <taxon>Candidatus Nephthysia</taxon>
    </lineage>
</organism>
<dbReference type="AlphaFoldDB" id="A0A934KAF8"/>
<gene>
    <name evidence="1" type="ORF">JF922_24680</name>
</gene>
<proteinExistence type="predicted"/>
<accession>A0A934KAF8</accession>
<keyword evidence="2" id="KW-1185">Reference proteome</keyword>
<protein>
    <submittedName>
        <fullName evidence="1">Uncharacterized protein</fullName>
    </submittedName>
</protein>
<dbReference type="Proteomes" id="UP000612893">
    <property type="component" value="Unassembled WGS sequence"/>
</dbReference>